<organism evidence="2 3">
    <name type="scientific">Umbelopsis ramanniana AG</name>
    <dbReference type="NCBI Taxonomy" id="1314678"/>
    <lineage>
        <taxon>Eukaryota</taxon>
        <taxon>Fungi</taxon>
        <taxon>Fungi incertae sedis</taxon>
        <taxon>Mucoromycota</taxon>
        <taxon>Mucoromycotina</taxon>
        <taxon>Umbelopsidomycetes</taxon>
        <taxon>Umbelopsidales</taxon>
        <taxon>Umbelopsidaceae</taxon>
        <taxon>Umbelopsis</taxon>
    </lineage>
</organism>
<feature type="domain" description="SERTA" evidence="1">
    <location>
        <begin position="19"/>
        <end position="46"/>
    </location>
</feature>
<dbReference type="GeneID" id="75918321"/>
<sequence length="184" mass="20973">MDPDPYQQPTTQLHYTIANISLHKLYQIAHGTSSCLRQHVLIRNLLMCGSFDTILKPEHHNSNLYQPAKNIEPAALPSDEDVWLERCFDDLNDTDDDMEDDYDAALDDDEPTQATPWMYTYHRDQEDSSHNAVVPSFKIQQQVVLVIPFSHLRDTITSREAAVGSIVSADDHASTSEKRFSPHH</sequence>
<reference evidence="2" key="1">
    <citation type="submission" date="2021-06" db="EMBL/GenBank/DDBJ databases">
        <authorList>
            <consortium name="DOE Joint Genome Institute"/>
            <person name="Mondo S.J."/>
            <person name="Amses K.R."/>
            <person name="Simmons D.R."/>
            <person name="Longcore J.E."/>
            <person name="Seto K."/>
            <person name="Alves G.H."/>
            <person name="Bonds A.E."/>
            <person name="Quandt C.A."/>
            <person name="Davis W.J."/>
            <person name="Chang Y."/>
            <person name="Letcher P.M."/>
            <person name="Powell M.J."/>
            <person name="Kuo A."/>
            <person name="Labutti K."/>
            <person name="Pangilinan J."/>
            <person name="Andreopoulos W."/>
            <person name="Tritt A."/>
            <person name="Riley R."/>
            <person name="Hundley H."/>
            <person name="Johnson J."/>
            <person name="Lipzen A."/>
            <person name="Barry K."/>
            <person name="Berbee M.L."/>
            <person name="Buchler N.E."/>
            <person name="Grigoriev I.V."/>
            <person name="Spatafora J.W."/>
            <person name="Stajich J.E."/>
            <person name="James T.Y."/>
        </authorList>
    </citation>
    <scope>NUCLEOTIDE SEQUENCE</scope>
    <source>
        <strain evidence="2">AG</strain>
    </source>
</reference>
<evidence type="ECO:0000313" key="2">
    <source>
        <dbReference type="EMBL" id="KAI8580768.1"/>
    </source>
</evidence>
<dbReference type="EMBL" id="MU620910">
    <property type="protein sequence ID" value="KAI8580768.1"/>
    <property type="molecule type" value="Genomic_DNA"/>
</dbReference>
<name>A0AAD5EB82_UMBRA</name>
<gene>
    <name evidence="2" type="ORF">K450DRAFT_270816</name>
</gene>
<dbReference type="AlphaFoldDB" id="A0AAD5EB82"/>
<comment type="caution">
    <text evidence="2">The sequence shown here is derived from an EMBL/GenBank/DDBJ whole genome shotgun (WGS) entry which is preliminary data.</text>
</comment>
<dbReference type="RefSeq" id="XP_051445772.1">
    <property type="nucleotide sequence ID" value="XM_051592979.1"/>
</dbReference>
<evidence type="ECO:0000313" key="3">
    <source>
        <dbReference type="Proteomes" id="UP001206595"/>
    </source>
</evidence>
<dbReference type="InterPro" id="IPR009263">
    <property type="entry name" value="SERTA_dom"/>
</dbReference>
<accession>A0AAD5EB82</accession>
<dbReference type="Proteomes" id="UP001206595">
    <property type="component" value="Unassembled WGS sequence"/>
</dbReference>
<reference evidence="2" key="2">
    <citation type="journal article" date="2022" name="Proc. Natl. Acad. Sci. U.S.A.">
        <title>Diploid-dominant life cycles characterize the early evolution of Fungi.</title>
        <authorList>
            <person name="Amses K.R."/>
            <person name="Simmons D.R."/>
            <person name="Longcore J.E."/>
            <person name="Mondo S.J."/>
            <person name="Seto K."/>
            <person name="Jeronimo G.H."/>
            <person name="Bonds A.E."/>
            <person name="Quandt C.A."/>
            <person name="Davis W.J."/>
            <person name="Chang Y."/>
            <person name="Federici B.A."/>
            <person name="Kuo A."/>
            <person name="LaButti K."/>
            <person name="Pangilinan J."/>
            <person name="Andreopoulos W."/>
            <person name="Tritt A."/>
            <person name="Riley R."/>
            <person name="Hundley H."/>
            <person name="Johnson J."/>
            <person name="Lipzen A."/>
            <person name="Barry K."/>
            <person name="Lang B.F."/>
            <person name="Cuomo C.A."/>
            <person name="Buchler N.E."/>
            <person name="Grigoriev I.V."/>
            <person name="Spatafora J.W."/>
            <person name="Stajich J.E."/>
            <person name="James T.Y."/>
        </authorList>
    </citation>
    <scope>NUCLEOTIDE SEQUENCE</scope>
    <source>
        <strain evidence="2">AG</strain>
    </source>
</reference>
<evidence type="ECO:0000259" key="1">
    <source>
        <dbReference type="Pfam" id="PF06031"/>
    </source>
</evidence>
<proteinExistence type="predicted"/>
<keyword evidence="3" id="KW-1185">Reference proteome</keyword>
<protein>
    <recommendedName>
        <fullName evidence="1">SERTA domain-containing protein</fullName>
    </recommendedName>
</protein>
<dbReference type="Pfam" id="PF06031">
    <property type="entry name" value="SERTA"/>
    <property type="match status" value="1"/>
</dbReference>